<dbReference type="Proteomes" id="UP000289738">
    <property type="component" value="Chromosome B09"/>
</dbReference>
<proteinExistence type="predicted"/>
<dbReference type="AlphaFoldDB" id="A0A444XRC0"/>
<keyword evidence="2" id="KW-1185">Reference proteome</keyword>
<accession>A0A444XRC0</accession>
<evidence type="ECO:0000313" key="2">
    <source>
        <dbReference type="Proteomes" id="UP000289738"/>
    </source>
</evidence>
<comment type="caution">
    <text evidence="1">The sequence shown here is derived from an EMBL/GenBank/DDBJ whole genome shotgun (WGS) entry which is preliminary data.</text>
</comment>
<sequence length="229" mass="27118">MENQNRSWMYDRTYDQRRGLKPSFVKGLIDIKIDLYTHGFKPNYWIWTEHGEEITTENQIMIDEDIESSYALDGVTWKENFYSYHEMDAPPFQKRGYVGIIHLEDYHHTHTRKEDRTQWADEHSRKTKGTYLHCMLQAKQEQQAAIEASVIDPPPVSEERIWIETVGGKRKGRVYGMGEVRDSFMVRPQVDGPTTTTSTDVLDLRERITIPNREVEQHVVKYRELEDCY</sequence>
<dbReference type="Pfam" id="PF03004">
    <property type="entry name" value="Transposase_24"/>
    <property type="match status" value="1"/>
</dbReference>
<organism evidence="1 2">
    <name type="scientific">Arachis hypogaea</name>
    <name type="common">Peanut</name>
    <dbReference type="NCBI Taxonomy" id="3818"/>
    <lineage>
        <taxon>Eukaryota</taxon>
        <taxon>Viridiplantae</taxon>
        <taxon>Streptophyta</taxon>
        <taxon>Embryophyta</taxon>
        <taxon>Tracheophyta</taxon>
        <taxon>Spermatophyta</taxon>
        <taxon>Magnoliopsida</taxon>
        <taxon>eudicotyledons</taxon>
        <taxon>Gunneridae</taxon>
        <taxon>Pentapetalae</taxon>
        <taxon>rosids</taxon>
        <taxon>fabids</taxon>
        <taxon>Fabales</taxon>
        <taxon>Fabaceae</taxon>
        <taxon>Papilionoideae</taxon>
        <taxon>50 kb inversion clade</taxon>
        <taxon>dalbergioids sensu lato</taxon>
        <taxon>Dalbergieae</taxon>
        <taxon>Pterocarpus clade</taxon>
        <taxon>Arachis</taxon>
    </lineage>
</organism>
<gene>
    <name evidence="1" type="ORF">Ahy_B09g098202</name>
</gene>
<name>A0A444XRC0_ARAHY</name>
<dbReference type="InterPro" id="IPR004252">
    <property type="entry name" value="Probable_transposase_24"/>
</dbReference>
<dbReference type="EMBL" id="SDMP01000019">
    <property type="protein sequence ID" value="RYQ92075.1"/>
    <property type="molecule type" value="Genomic_DNA"/>
</dbReference>
<reference evidence="1 2" key="1">
    <citation type="submission" date="2019-01" db="EMBL/GenBank/DDBJ databases">
        <title>Sequencing of cultivated peanut Arachis hypogaea provides insights into genome evolution and oil improvement.</title>
        <authorList>
            <person name="Chen X."/>
        </authorList>
    </citation>
    <scope>NUCLEOTIDE SEQUENCE [LARGE SCALE GENOMIC DNA]</scope>
    <source>
        <strain evidence="2">cv. Fuhuasheng</strain>
        <tissue evidence="1">Leaves</tissue>
    </source>
</reference>
<evidence type="ECO:0000313" key="1">
    <source>
        <dbReference type="EMBL" id="RYQ92075.1"/>
    </source>
</evidence>
<protein>
    <submittedName>
        <fullName evidence="1">Uncharacterized protein</fullName>
    </submittedName>
</protein>